<dbReference type="Proteomes" id="UP000552097">
    <property type="component" value="Unassembled WGS sequence"/>
</dbReference>
<comment type="caution">
    <text evidence="1">The sequence shown here is derived from an EMBL/GenBank/DDBJ whole genome shotgun (WGS) entry which is preliminary data.</text>
</comment>
<evidence type="ECO:0000313" key="2">
    <source>
        <dbReference type="Proteomes" id="UP000552097"/>
    </source>
</evidence>
<dbReference type="EMBL" id="JACHMO010000001">
    <property type="protein sequence ID" value="MBB5807646.1"/>
    <property type="molecule type" value="Genomic_DNA"/>
</dbReference>
<accession>A0A7W9HT01</accession>
<keyword evidence="2" id="KW-1185">Reference proteome</keyword>
<sequence>MDRSANADFCACNHSSRGNALNAGTPGLRSYRNLGAGSGSSATAPGHVQVAVTVVPEPRRAVR</sequence>
<organism evidence="1 2">
    <name type="scientific">Saccharothrix ecbatanensis</name>
    <dbReference type="NCBI Taxonomy" id="1105145"/>
    <lineage>
        <taxon>Bacteria</taxon>
        <taxon>Bacillati</taxon>
        <taxon>Actinomycetota</taxon>
        <taxon>Actinomycetes</taxon>
        <taxon>Pseudonocardiales</taxon>
        <taxon>Pseudonocardiaceae</taxon>
        <taxon>Saccharothrix</taxon>
    </lineage>
</organism>
<evidence type="ECO:0000313" key="1">
    <source>
        <dbReference type="EMBL" id="MBB5807646.1"/>
    </source>
</evidence>
<dbReference type="AlphaFoldDB" id="A0A7W9HT01"/>
<proteinExistence type="predicted"/>
<gene>
    <name evidence="1" type="ORF">F4560_007414</name>
</gene>
<reference evidence="1 2" key="1">
    <citation type="submission" date="2020-08" db="EMBL/GenBank/DDBJ databases">
        <title>Sequencing the genomes of 1000 actinobacteria strains.</title>
        <authorList>
            <person name="Klenk H.-P."/>
        </authorList>
    </citation>
    <scope>NUCLEOTIDE SEQUENCE [LARGE SCALE GENOMIC DNA]</scope>
    <source>
        <strain evidence="1 2">DSM 45486</strain>
    </source>
</reference>
<protein>
    <submittedName>
        <fullName evidence="1">Uncharacterized protein</fullName>
    </submittedName>
</protein>
<name>A0A7W9HT01_9PSEU</name>